<reference evidence="4" key="1">
    <citation type="submission" date="2025-08" db="UniProtKB">
        <authorList>
            <consortium name="RefSeq"/>
        </authorList>
    </citation>
    <scope>IDENTIFICATION</scope>
    <source>
        <tissue evidence="4">Muscle</tissue>
    </source>
</reference>
<organism evidence="3 4">
    <name type="scientific">Limulus polyphemus</name>
    <name type="common">Atlantic horseshoe crab</name>
    <dbReference type="NCBI Taxonomy" id="6850"/>
    <lineage>
        <taxon>Eukaryota</taxon>
        <taxon>Metazoa</taxon>
        <taxon>Ecdysozoa</taxon>
        <taxon>Arthropoda</taxon>
        <taxon>Chelicerata</taxon>
        <taxon>Merostomata</taxon>
        <taxon>Xiphosura</taxon>
        <taxon>Limulidae</taxon>
        <taxon>Limulus</taxon>
    </lineage>
</organism>
<feature type="transmembrane region" description="Helical" evidence="1">
    <location>
        <begin position="375"/>
        <end position="396"/>
    </location>
</feature>
<accession>A0ABM1TCS0</accession>
<dbReference type="PANTHER" id="PTHR11161:SF0">
    <property type="entry name" value="O-ACYLTRANSFERASE LIKE PROTEIN"/>
    <property type="match status" value="1"/>
</dbReference>
<evidence type="ECO:0000313" key="4">
    <source>
        <dbReference type="RefSeq" id="XP_022253676.1"/>
    </source>
</evidence>
<dbReference type="Pfam" id="PF20146">
    <property type="entry name" value="NRF"/>
    <property type="match status" value="1"/>
</dbReference>
<dbReference type="Pfam" id="PF01757">
    <property type="entry name" value="Acyl_transf_3"/>
    <property type="match status" value="1"/>
</dbReference>
<protein>
    <submittedName>
        <fullName evidence="4">O-acyltransferase like protein-like</fullName>
    </submittedName>
</protein>
<gene>
    <name evidence="4" type="primary">LOC106469450</name>
</gene>
<feature type="transmembrane region" description="Helical" evidence="1">
    <location>
        <begin position="619"/>
        <end position="637"/>
    </location>
</feature>
<dbReference type="Proteomes" id="UP000694941">
    <property type="component" value="Unplaced"/>
</dbReference>
<feature type="transmembrane region" description="Helical" evidence="1">
    <location>
        <begin position="584"/>
        <end position="607"/>
    </location>
</feature>
<keyword evidence="1" id="KW-0472">Membrane</keyword>
<feature type="transmembrane region" description="Helical" evidence="1">
    <location>
        <begin position="464"/>
        <end position="485"/>
    </location>
</feature>
<dbReference type="RefSeq" id="XP_022253676.1">
    <property type="nucleotide sequence ID" value="XM_022397968.1"/>
</dbReference>
<evidence type="ECO:0000259" key="2">
    <source>
        <dbReference type="SMART" id="SM00703"/>
    </source>
</evidence>
<evidence type="ECO:0000313" key="3">
    <source>
        <dbReference type="Proteomes" id="UP000694941"/>
    </source>
</evidence>
<feature type="transmembrane region" description="Helical" evidence="1">
    <location>
        <begin position="649"/>
        <end position="671"/>
    </location>
</feature>
<feature type="transmembrane region" description="Helical" evidence="1">
    <location>
        <begin position="291"/>
        <end position="311"/>
    </location>
</feature>
<dbReference type="InterPro" id="IPR006621">
    <property type="entry name" value="Nose-resist-to-fluoxetine_N"/>
</dbReference>
<name>A0ABM1TCS0_LIMPO</name>
<proteinExistence type="predicted"/>
<feature type="transmembrane region" description="Helical" evidence="1">
    <location>
        <begin position="331"/>
        <end position="355"/>
    </location>
</feature>
<keyword evidence="3" id="KW-1185">Reference proteome</keyword>
<evidence type="ECO:0000256" key="1">
    <source>
        <dbReference type="SAM" id="Phobius"/>
    </source>
</evidence>
<keyword evidence="1" id="KW-1133">Transmembrane helix</keyword>
<dbReference type="InterPro" id="IPR052728">
    <property type="entry name" value="O2_lipid_transport_reg"/>
</dbReference>
<feature type="transmembrane region" description="Helical" evidence="1">
    <location>
        <begin position="512"/>
        <end position="529"/>
    </location>
</feature>
<dbReference type="SMART" id="SM00703">
    <property type="entry name" value="NRF"/>
    <property type="match status" value="1"/>
</dbReference>
<sequence>MVTCSDIFNRRNDTEHNNEWVATDADTPWILPDNEVVEAWENLRETYRAKASDVTLTLKPIIDDFLRTINVSEACHQSLMTVLTSFGKMETWSTKMVDSNGRLPSGLLEGTLTSLGSYDQCLDIVSPSTNLYAFQGQYCSVLFRPPLPARSPKYLSIAAGVKTLSNFSKPGEVFHHLAQNAQFFYSAALRIGICVPSTCAVQDVQKVATKVGGWLKLRGSLGSSAESPKVFCFKRSILDVYRNVFRKKNQAASEEQRGMVEEFLDCFSLRSNFLKLFSTKSSEQTIKAIHGIRFITIIWIIMAHTVNEYHYGMMSGVFNMKNQVGYFDNQFLVQASISVDTFFCISGFLTMYYVWFYTGGKAGKLNVWKFILVRYFRLTPPLVLTLCILFILPLLGSGPVWSEVLMPYVEGCYSTWWRNLLYINTLYKPVQCLGQTWYISCDFIYHVLSLTIFLPMLRNPKAGIIIILFFLLTSVAGTTVLTWYFELPPTHFAAMLDKREVLRMSQKRYPNPINHLGCYCVGLLAGYALARKKLTNVSKIILSLGWIASIFSFMSVIYGMYDWNRGVEGSTAVALMYAGLHRPVWSAGVAWLILMCVTGRGSFINTLLSWKPFISLDRLTYMVYLIHHVIVYVYNGYVRNLINTKEITIAYIMFGHILLSYLISTVCVLLVESPFFAIRRKFFSRSRGRKLVIQPPNDEDTGDTELSEKNIIRNGGVFHS</sequence>
<feature type="transmembrane region" description="Helical" evidence="1">
    <location>
        <begin position="541"/>
        <end position="561"/>
    </location>
</feature>
<dbReference type="PANTHER" id="PTHR11161">
    <property type="entry name" value="O-ACYLTRANSFERASE"/>
    <property type="match status" value="1"/>
</dbReference>
<keyword evidence="1" id="KW-0812">Transmembrane</keyword>
<dbReference type="GeneID" id="106469450"/>
<dbReference type="InterPro" id="IPR002656">
    <property type="entry name" value="Acyl_transf_3_dom"/>
</dbReference>
<feature type="domain" description="Nose resistant-to-fluoxetine protein N-terminal" evidence="2">
    <location>
        <begin position="72"/>
        <end position="229"/>
    </location>
</feature>